<comment type="similarity">
    <text evidence="1">Belongs to the protease inhibitor I13 (potato type I serine protease inhibitor) family.</text>
</comment>
<dbReference type="STRING" id="429701.A0A2G9HHP8"/>
<feature type="compositionally biased region" description="Basic and acidic residues" evidence="4">
    <location>
        <begin position="1"/>
        <end position="13"/>
    </location>
</feature>
<dbReference type="EMBL" id="NKXS01001740">
    <property type="protein sequence ID" value="PIN17077.1"/>
    <property type="molecule type" value="Genomic_DNA"/>
</dbReference>
<dbReference type="InterPro" id="IPR036354">
    <property type="entry name" value="Prot_inh_pot1_sf"/>
</dbReference>
<dbReference type="Proteomes" id="UP000231279">
    <property type="component" value="Unassembled WGS sequence"/>
</dbReference>
<evidence type="ECO:0000256" key="3">
    <source>
        <dbReference type="ARBA" id="ARBA00022900"/>
    </source>
</evidence>
<dbReference type="Gene3D" id="3.30.10.10">
    <property type="entry name" value="Trypsin Inhibitor V, subunit A"/>
    <property type="match status" value="1"/>
</dbReference>
<dbReference type="InterPro" id="IPR000864">
    <property type="entry name" value="Prot_inh_pot1"/>
</dbReference>
<dbReference type="PRINTS" id="PR00292">
    <property type="entry name" value="POTATOINHBTR"/>
</dbReference>
<evidence type="ECO:0000313" key="5">
    <source>
        <dbReference type="EMBL" id="PIN17077.1"/>
    </source>
</evidence>
<dbReference type="GO" id="GO:0004867">
    <property type="term" value="F:serine-type endopeptidase inhibitor activity"/>
    <property type="evidence" value="ECO:0007669"/>
    <property type="project" value="UniProtKB-KW"/>
</dbReference>
<dbReference type="PANTHER" id="PTHR33091">
    <property type="entry name" value="PROTEIN, PUTATIVE, EXPRESSED-RELATED"/>
    <property type="match status" value="1"/>
</dbReference>
<name>A0A2G9HHP8_9LAMI</name>
<reference evidence="6" key="1">
    <citation type="journal article" date="2018" name="Gigascience">
        <title>Genome assembly of the Pink Ipe (Handroanthus impetiginosus, Bignoniaceae), a highly valued, ecologically keystone Neotropical timber forest tree.</title>
        <authorList>
            <person name="Silva-Junior O.B."/>
            <person name="Grattapaglia D."/>
            <person name="Novaes E."/>
            <person name="Collevatti R.G."/>
        </authorList>
    </citation>
    <scope>NUCLEOTIDE SEQUENCE [LARGE SCALE GENOMIC DNA]</scope>
    <source>
        <strain evidence="6">cv. UFG-1</strain>
    </source>
</reference>
<organism evidence="5 6">
    <name type="scientific">Handroanthus impetiginosus</name>
    <dbReference type="NCBI Taxonomy" id="429701"/>
    <lineage>
        <taxon>Eukaryota</taxon>
        <taxon>Viridiplantae</taxon>
        <taxon>Streptophyta</taxon>
        <taxon>Embryophyta</taxon>
        <taxon>Tracheophyta</taxon>
        <taxon>Spermatophyta</taxon>
        <taxon>Magnoliopsida</taxon>
        <taxon>eudicotyledons</taxon>
        <taxon>Gunneridae</taxon>
        <taxon>Pentapetalae</taxon>
        <taxon>asterids</taxon>
        <taxon>lamiids</taxon>
        <taxon>Lamiales</taxon>
        <taxon>Bignoniaceae</taxon>
        <taxon>Crescentiina</taxon>
        <taxon>Tabebuia alliance</taxon>
        <taxon>Handroanthus</taxon>
    </lineage>
</organism>
<keyword evidence="3" id="KW-0722">Serine protease inhibitor</keyword>
<dbReference type="SUPFAM" id="SSF54654">
    <property type="entry name" value="CI-2 family of serine protease inhibitors"/>
    <property type="match status" value="1"/>
</dbReference>
<gene>
    <name evidence="5" type="ORF">CDL12_10269</name>
</gene>
<sequence>MAEKKTQLEEVSQKELLSAPNEGTGNMPDKSTWPEVVELTAEEAERKIKEEMPSGTHIQIVPHDLFLTMDYRMDRVRIFIGSSGKVSKPPRIG</sequence>
<dbReference type="Pfam" id="PF00280">
    <property type="entry name" value="potato_inhibit"/>
    <property type="match status" value="1"/>
</dbReference>
<feature type="region of interest" description="Disordered" evidence="4">
    <location>
        <begin position="1"/>
        <end position="33"/>
    </location>
</feature>
<evidence type="ECO:0000313" key="6">
    <source>
        <dbReference type="Proteomes" id="UP000231279"/>
    </source>
</evidence>
<protein>
    <submittedName>
        <fullName evidence="5">Uncharacterized protein</fullName>
    </submittedName>
</protein>
<dbReference type="GO" id="GO:0009611">
    <property type="term" value="P:response to wounding"/>
    <property type="evidence" value="ECO:0007669"/>
    <property type="project" value="InterPro"/>
</dbReference>
<proteinExistence type="inferred from homology"/>
<keyword evidence="2" id="KW-0646">Protease inhibitor</keyword>
<comment type="caution">
    <text evidence="5">The sequence shown here is derived from an EMBL/GenBank/DDBJ whole genome shotgun (WGS) entry which is preliminary data.</text>
</comment>
<dbReference type="PANTHER" id="PTHR33091:SF29">
    <property type="entry name" value="SUBTILISIN INHIBITOR 1"/>
    <property type="match status" value="1"/>
</dbReference>
<keyword evidence="6" id="KW-1185">Reference proteome</keyword>
<evidence type="ECO:0000256" key="4">
    <source>
        <dbReference type="SAM" id="MobiDB-lite"/>
    </source>
</evidence>
<accession>A0A2G9HHP8</accession>
<evidence type="ECO:0000256" key="2">
    <source>
        <dbReference type="ARBA" id="ARBA00022690"/>
    </source>
</evidence>
<evidence type="ECO:0000256" key="1">
    <source>
        <dbReference type="ARBA" id="ARBA00008210"/>
    </source>
</evidence>
<dbReference type="OrthoDB" id="10013825at2759"/>
<dbReference type="AlphaFoldDB" id="A0A2G9HHP8"/>